<proteinExistence type="predicted"/>
<dbReference type="EMBL" id="QFQB01000110">
    <property type="protein sequence ID" value="PZQ44101.1"/>
    <property type="molecule type" value="Genomic_DNA"/>
</dbReference>
<feature type="chain" id="PRO_5016098559" evidence="1">
    <location>
        <begin position="37"/>
        <end position="64"/>
    </location>
</feature>
<evidence type="ECO:0000313" key="3">
    <source>
        <dbReference type="Proteomes" id="UP000249417"/>
    </source>
</evidence>
<feature type="signal peptide" evidence="1">
    <location>
        <begin position="1"/>
        <end position="36"/>
    </location>
</feature>
<dbReference type="AlphaFoldDB" id="A0A2W5MS40"/>
<reference evidence="2 3" key="1">
    <citation type="submission" date="2017-08" db="EMBL/GenBank/DDBJ databases">
        <title>Infants hospitalized years apart are colonized by the same room-sourced microbial strains.</title>
        <authorList>
            <person name="Brooks B."/>
            <person name="Olm M.R."/>
            <person name="Firek B.A."/>
            <person name="Baker R."/>
            <person name="Thomas B.C."/>
            <person name="Morowitz M.J."/>
            <person name="Banfield J.F."/>
        </authorList>
    </citation>
    <scope>NUCLEOTIDE SEQUENCE [LARGE SCALE GENOMIC DNA]</scope>
    <source>
        <strain evidence="2">S2_005_002_R2_29</strain>
    </source>
</reference>
<protein>
    <submittedName>
        <fullName evidence="2">Uncharacterized protein</fullName>
    </submittedName>
</protein>
<gene>
    <name evidence="2" type="ORF">DI551_10800</name>
</gene>
<keyword evidence="1" id="KW-0732">Signal</keyword>
<comment type="caution">
    <text evidence="2">The sequence shown here is derived from an EMBL/GenBank/DDBJ whole genome shotgun (WGS) entry which is preliminary data.</text>
</comment>
<evidence type="ECO:0000313" key="2">
    <source>
        <dbReference type="EMBL" id="PZQ44101.1"/>
    </source>
</evidence>
<evidence type="ECO:0000256" key="1">
    <source>
        <dbReference type="SAM" id="SignalP"/>
    </source>
</evidence>
<name>A0A2W5MS40_9BACT</name>
<accession>A0A2W5MS40</accession>
<dbReference type="Proteomes" id="UP000249417">
    <property type="component" value="Unassembled WGS sequence"/>
</dbReference>
<feature type="non-terminal residue" evidence="2">
    <location>
        <position position="64"/>
    </location>
</feature>
<sequence length="64" mass="6696">MTNRVKKSRSIRFQRVFTYGALTLAASALPYAHAFALDDNALPTGGNVVGGSATIGQSGNNLNI</sequence>
<organism evidence="2 3">
    <name type="scientific">Micavibrio aeruginosavorus</name>
    <dbReference type="NCBI Taxonomy" id="349221"/>
    <lineage>
        <taxon>Bacteria</taxon>
        <taxon>Pseudomonadati</taxon>
        <taxon>Bdellovibrionota</taxon>
        <taxon>Bdellovibrionia</taxon>
        <taxon>Bdellovibrionales</taxon>
        <taxon>Pseudobdellovibrionaceae</taxon>
        <taxon>Micavibrio</taxon>
    </lineage>
</organism>